<evidence type="ECO:0000256" key="2">
    <source>
        <dbReference type="ARBA" id="ARBA00022692"/>
    </source>
</evidence>
<dbReference type="EMBL" id="BMMZ01000007">
    <property type="protein sequence ID" value="GGL69011.1"/>
    <property type="molecule type" value="Genomic_DNA"/>
</dbReference>
<evidence type="ECO:0000313" key="8">
    <source>
        <dbReference type="Proteomes" id="UP000613840"/>
    </source>
</evidence>
<sequence>MPNPQQPNPQQPSQQQWQQQQRQQLWQRQLWQRQLWQQRRWQQRQTMPYGYGPGGYQGRRRSSWPMILLISGPLVLAVIVVLVIVIAVVGIGASAASQGGSSPQISYPSGQASASQEPVPDPSTRSHPTHSSKPAPKPTTRATTATKKPSAKKTSAKTSKPKQPTRPDLRKQQGYEEIPLPTVSTSPAEAKKLVADDNLYLEKVAKHACSDGPPMDRYPYPSLSNAAMQSWLQKIADCDQAMWAGPVARAGFQATKVRVQIFDSAEIGTPCGTQKRGHFAAFYCSANQELYVDPTLANPKAAPGYDWGQYWQIVSHEYGHSIQARTGILTSASVLESAAGSTASADKWTRRIELQAQCFSGLAVTRVGGMSTARYKQQVQFETTRRLTSTHGSGEHQAAWFAQGHKYADVYQCDTFKAPASDVS</sequence>
<keyword evidence="2 6" id="KW-0812">Transmembrane</keyword>
<reference evidence="7" key="1">
    <citation type="journal article" date="2014" name="Int. J. Syst. Evol. Microbiol.">
        <title>Complete genome sequence of Corynebacterium casei LMG S-19264T (=DSM 44701T), isolated from a smear-ripened cheese.</title>
        <authorList>
            <consortium name="US DOE Joint Genome Institute (JGI-PGF)"/>
            <person name="Walter F."/>
            <person name="Albersmeier A."/>
            <person name="Kalinowski J."/>
            <person name="Ruckert C."/>
        </authorList>
    </citation>
    <scope>NUCLEOTIDE SEQUENCE</scope>
    <source>
        <strain evidence="7">CGMCC 4.7306</strain>
    </source>
</reference>
<evidence type="ECO:0000256" key="5">
    <source>
        <dbReference type="SAM" id="MobiDB-lite"/>
    </source>
</evidence>
<feature type="region of interest" description="Disordered" evidence="5">
    <location>
        <begin position="95"/>
        <end position="183"/>
    </location>
</feature>
<protein>
    <recommendedName>
        <fullName evidence="9">Neutral zinc metallopeptidase</fullName>
    </recommendedName>
</protein>
<evidence type="ECO:0000256" key="1">
    <source>
        <dbReference type="ARBA" id="ARBA00004167"/>
    </source>
</evidence>
<evidence type="ECO:0000256" key="6">
    <source>
        <dbReference type="SAM" id="Phobius"/>
    </source>
</evidence>
<accession>A0A917SB00</accession>
<keyword evidence="3 6" id="KW-1133">Transmembrane helix</keyword>
<feature type="compositionally biased region" description="Low complexity" evidence="5">
    <location>
        <begin position="132"/>
        <end position="148"/>
    </location>
</feature>
<evidence type="ECO:0000256" key="4">
    <source>
        <dbReference type="ARBA" id="ARBA00023136"/>
    </source>
</evidence>
<organism evidence="7 8">
    <name type="scientific">Microlunatus endophyticus</name>
    <dbReference type="NCBI Taxonomy" id="1716077"/>
    <lineage>
        <taxon>Bacteria</taxon>
        <taxon>Bacillati</taxon>
        <taxon>Actinomycetota</taxon>
        <taxon>Actinomycetes</taxon>
        <taxon>Propionibacteriales</taxon>
        <taxon>Propionibacteriaceae</taxon>
        <taxon>Microlunatus</taxon>
    </lineage>
</organism>
<evidence type="ECO:0008006" key="9">
    <source>
        <dbReference type="Google" id="ProtNLM"/>
    </source>
</evidence>
<feature type="compositionally biased region" description="Basic and acidic residues" evidence="5">
    <location>
        <begin position="165"/>
        <end position="174"/>
    </location>
</feature>
<dbReference type="Pfam" id="PF04228">
    <property type="entry name" value="Zn_peptidase"/>
    <property type="match status" value="1"/>
</dbReference>
<feature type="compositionally biased region" description="Low complexity" evidence="5">
    <location>
        <begin position="95"/>
        <end position="106"/>
    </location>
</feature>
<dbReference type="GO" id="GO:0016020">
    <property type="term" value="C:membrane"/>
    <property type="evidence" value="ECO:0007669"/>
    <property type="project" value="UniProtKB-SubCell"/>
</dbReference>
<name>A0A917SB00_9ACTN</name>
<dbReference type="RefSeq" id="WP_188896150.1">
    <property type="nucleotide sequence ID" value="NZ_BMMZ01000007.1"/>
</dbReference>
<feature type="transmembrane region" description="Helical" evidence="6">
    <location>
        <begin position="67"/>
        <end position="93"/>
    </location>
</feature>
<keyword evidence="4 6" id="KW-0472">Membrane</keyword>
<feature type="compositionally biased region" description="Polar residues" evidence="5">
    <location>
        <begin position="107"/>
        <end position="116"/>
    </location>
</feature>
<gene>
    <name evidence="7" type="ORF">GCM10011575_29570</name>
</gene>
<proteinExistence type="predicted"/>
<dbReference type="AlphaFoldDB" id="A0A917SB00"/>
<comment type="caution">
    <text evidence="7">The sequence shown here is derived from an EMBL/GenBank/DDBJ whole genome shotgun (WGS) entry which is preliminary data.</text>
</comment>
<comment type="subcellular location">
    <subcellularLocation>
        <location evidence="1">Membrane</location>
        <topology evidence="1">Single-pass membrane protein</topology>
    </subcellularLocation>
</comment>
<reference evidence="7" key="2">
    <citation type="submission" date="2020-09" db="EMBL/GenBank/DDBJ databases">
        <authorList>
            <person name="Sun Q."/>
            <person name="Zhou Y."/>
        </authorList>
    </citation>
    <scope>NUCLEOTIDE SEQUENCE</scope>
    <source>
        <strain evidence="7">CGMCC 4.7306</strain>
    </source>
</reference>
<dbReference type="PANTHER" id="PTHR30168:SF0">
    <property type="entry name" value="INNER MEMBRANE PROTEIN"/>
    <property type="match status" value="1"/>
</dbReference>
<evidence type="ECO:0000256" key="3">
    <source>
        <dbReference type="ARBA" id="ARBA00022989"/>
    </source>
</evidence>
<evidence type="ECO:0000313" key="7">
    <source>
        <dbReference type="EMBL" id="GGL69011.1"/>
    </source>
</evidence>
<dbReference type="InterPro" id="IPR007343">
    <property type="entry name" value="Uncharacterised_pept_Zn_put"/>
</dbReference>
<dbReference type="Proteomes" id="UP000613840">
    <property type="component" value="Unassembled WGS sequence"/>
</dbReference>
<keyword evidence="8" id="KW-1185">Reference proteome</keyword>
<dbReference type="PANTHER" id="PTHR30168">
    <property type="entry name" value="PUTATIVE MEMBRANE PROTEIN YPFJ"/>
    <property type="match status" value="1"/>
</dbReference>